<name>A0A7J2U1E5_9CREN</name>
<reference evidence="8" key="1">
    <citation type="journal article" date="2020" name="mSystems">
        <title>Genome- and Community-Level Interaction Insights into Carbon Utilization and Element Cycling Functions of Hydrothermarchaeota in Hydrothermal Sediment.</title>
        <authorList>
            <person name="Zhou Z."/>
            <person name="Liu Y."/>
            <person name="Xu W."/>
            <person name="Pan J."/>
            <person name="Luo Z.H."/>
            <person name="Li M."/>
        </authorList>
    </citation>
    <scope>NUCLEOTIDE SEQUENCE [LARGE SCALE GENOMIC DNA]</scope>
    <source>
        <strain evidence="8">SpSt-125</strain>
    </source>
</reference>
<feature type="transmembrane region" description="Helical" evidence="6">
    <location>
        <begin position="59"/>
        <end position="83"/>
    </location>
</feature>
<dbReference type="EMBL" id="DSEU01000017">
    <property type="protein sequence ID" value="HEM66496.1"/>
    <property type="molecule type" value="Genomic_DNA"/>
</dbReference>
<comment type="caution">
    <text evidence="8">The sequence shown here is derived from an EMBL/GenBank/DDBJ whole genome shotgun (WGS) entry which is preliminary data.</text>
</comment>
<protein>
    <submittedName>
        <fullName evidence="8">MFS transporter</fullName>
    </submittedName>
</protein>
<sequence length="389" mass="42102">MSRRALIVFILLGLVSLTADMVYEGARSVGGSYIEELQGPSIASAIAASGDFIGYGLRFVSAVIATYLASSLAFWGFTILGYAMTATAIPLLAYAGSWEYATLLYLVERVGKGLRAPVRDVVLAEVTEDIGRGKGFGIHELMDQMGAVAGPLLVALMISFYSYRFAFLALAAPGAISIALVVTAFALYPKLKSLEISRPRISFRGLGRKFYVYTLATILLSLGYVHWMNVSYFLKYWNVLGDADIALAYMVAMLTDAVIAVPIGVLYDKIKFKSLYLAPLSALASAILFIYTPTLMGAGEVTARIATYVMAALWGITMGCFETIMRASIADLLPPEKRALGYGVYGLVYGVSWTIGSFIYAYLLLQPQPIPAIYATTTLILTAILISRI</sequence>
<evidence type="ECO:0000259" key="7">
    <source>
        <dbReference type="PROSITE" id="PS50850"/>
    </source>
</evidence>
<comment type="subcellular location">
    <subcellularLocation>
        <location evidence="1">Cell membrane</location>
        <topology evidence="1">Multi-pass membrane protein</topology>
    </subcellularLocation>
</comment>
<dbReference type="SUPFAM" id="SSF103473">
    <property type="entry name" value="MFS general substrate transporter"/>
    <property type="match status" value="1"/>
</dbReference>
<evidence type="ECO:0000313" key="8">
    <source>
        <dbReference type="EMBL" id="HEM66496.1"/>
    </source>
</evidence>
<keyword evidence="5 6" id="KW-0472">Membrane</keyword>
<feature type="transmembrane region" description="Helical" evidence="6">
    <location>
        <begin position="210"/>
        <end position="227"/>
    </location>
</feature>
<dbReference type="InterPro" id="IPR020846">
    <property type="entry name" value="MFS_dom"/>
</dbReference>
<feature type="transmembrane region" description="Helical" evidence="6">
    <location>
        <begin position="274"/>
        <end position="293"/>
    </location>
</feature>
<dbReference type="PROSITE" id="PS50850">
    <property type="entry name" value="MFS"/>
    <property type="match status" value="1"/>
</dbReference>
<proteinExistence type="predicted"/>
<feature type="transmembrane region" description="Helical" evidence="6">
    <location>
        <begin position="247"/>
        <end position="267"/>
    </location>
</feature>
<gene>
    <name evidence="8" type="ORF">ENO26_02840</name>
</gene>
<dbReference type="Pfam" id="PF07690">
    <property type="entry name" value="MFS_1"/>
    <property type="match status" value="1"/>
</dbReference>
<evidence type="ECO:0000256" key="3">
    <source>
        <dbReference type="ARBA" id="ARBA00022692"/>
    </source>
</evidence>
<dbReference type="InterPro" id="IPR011701">
    <property type="entry name" value="MFS"/>
</dbReference>
<dbReference type="PANTHER" id="PTHR42688">
    <property type="entry name" value="CONSERVED PROTEIN"/>
    <property type="match status" value="1"/>
</dbReference>
<evidence type="ECO:0000256" key="6">
    <source>
        <dbReference type="SAM" id="Phobius"/>
    </source>
</evidence>
<evidence type="ECO:0000256" key="5">
    <source>
        <dbReference type="ARBA" id="ARBA00023136"/>
    </source>
</evidence>
<dbReference type="InterPro" id="IPR052425">
    <property type="entry name" value="Uncharacterized_MFS-type"/>
</dbReference>
<feature type="transmembrane region" description="Helical" evidence="6">
    <location>
        <begin position="339"/>
        <end position="363"/>
    </location>
</feature>
<evidence type="ECO:0000256" key="2">
    <source>
        <dbReference type="ARBA" id="ARBA00022475"/>
    </source>
</evidence>
<feature type="domain" description="Major facilitator superfamily (MFS) profile" evidence="7">
    <location>
        <begin position="1"/>
        <end position="192"/>
    </location>
</feature>
<feature type="transmembrane region" description="Helical" evidence="6">
    <location>
        <begin position="369"/>
        <end position="386"/>
    </location>
</feature>
<feature type="transmembrane region" description="Helical" evidence="6">
    <location>
        <begin position="305"/>
        <end position="327"/>
    </location>
</feature>
<feature type="transmembrane region" description="Helical" evidence="6">
    <location>
        <begin position="167"/>
        <end position="189"/>
    </location>
</feature>
<keyword evidence="2" id="KW-1003">Cell membrane</keyword>
<dbReference type="InterPro" id="IPR036259">
    <property type="entry name" value="MFS_trans_sf"/>
</dbReference>
<evidence type="ECO:0000256" key="4">
    <source>
        <dbReference type="ARBA" id="ARBA00022989"/>
    </source>
</evidence>
<dbReference type="GO" id="GO:0022857">
    <property type="term" value="F:transmembrane transporter activity"/>
    <property type="evidence" value="ECO:0007669"/>
    <property type="project" value="InterPro"/>
</dbReference>
<organism evidence="8">
    <name type="scientific">Ignisphaera aggregans</name>
    <dbReference type="NCBI Taxonomy" id="334771"/>
    <lineage>
        <taxon>Archaea</taxon>
        <taxon>Thermoproteota</taxon>
        <taxon>Thermoprotei</taxon>
        <taxon>Desulfurococcales</taxon>
        <taxon>Desulfurococcaceae</taxon>
        <taxon>Ignisphaera</taxon>
    </lineage>
</organism>
<accession>A0A7J2U1E5</accession>
<evidence type="ECO:0000256" key="1">
    <source>
        <dbReference type="ARBA" id="ARBA00004651"/>
    </source>
</evidence>
<dbReference type="PANTHER" id="PTHR42688:SF1">
    <property type="entry name" value="BLR5212 PROTEIN"/>
    <property type="match status" value="1"/>
</dbReference>
<dbReference type="CDD" id="cd17370">
    <property type="entry name" value="MFS_MJ1317_like"/>
    <property type="match status" value="1"/>
</dbReference>
<dbReference type="Gene3D" id="1.20.1250.20">
    <property type="entry name" value="MFS general substrate transporter like domains"/>
    <property type="match status" value="1"/>
</dbReference>
<dbReference type="AlphaFoldDB" id="A0A7J2U1E5"/>
<dbReference type="GO" id="GO:0005886">
    <property type="term" value="C:plasma membrane"/>
    <property type="evidence" value="ECO:0007669"/>
    <property type="project" value="UniProtKB-SubCell"/>
</dbReference>
<keyword evidence="3 6" id="KW-0812">Transmembrane</keyword>
<keyword evidence="4 6" id="KW-1133">Transmembrane helix</keyword>